<dbReference type="GO" id="GO:0044550">
    <property type="term" value="P:secondary metabolite biosynthetic process"/>
    <property type="evidence" value="ECO:0007669"/>
    <property type="project" value="UniProtKB-ARBA"/>
</dbReference>
<dbReference type="GO" id="GO:0004497">
    <property type="term" value="F:monooxygenase activity"/>
    <property type="evidence" value="ECO:0007669"/>
    <property type="project" value="UniProtKB-KW"/>
</dbReference>
<keyword evidence="8" id="KW-1133">Transmembrane helix</keyword>
<feature type="binding site" description="axial binding residue" evidence="6">
    <location>
        <position position="467"/>
    </location>
    <ligand>
        <name>heme</name>
        <dbReference type="ChEBI" id="CHEBI:30413"/>
    </ligand>
    <ligandPart>
        <name>Fe</name>
        <dbReference type="ChEBI" id="CHEBI:18248"/>
    </ligandPart>
</feature>
<evidence type="ECO:0000256" key="2">
    <source>
        <dbReference type="ARBA" id="ARBA00022617"/>
    </source>
</evidence>
<name>A0A368SKQ8_SETIT</name>
<dbReference type="SUPFAM" id="SSF48264">
    <property type="entry name" value="Cytochrome P450"/>
    <property type="match status" value="1"/>
</dbReference>
<evidence type="ECO:0000256" key="1">
    <source>
        <dbReference type="ARBA" id="ARBA00010617"/>
    </source>
</evidence>
<dbReference type="OrthoDB" id="594634at2759"/>
<dbReference type="Pfam" id="PF00067">
    <property type="entry name" value="p450"/>
    <property type="match status" value="1"/>
</dbReference>
<reference evidence="9" key="2">
    <citation type="submission" date="2015-07" db="EMBL/GenBank/DDBJ databases">
        <authorList>
            <person name="Noorani M."/>
        </authorList>
    </citation>
    <scope>NUCLEOTIDE SEQUENCE</scope>
    <source>
        <strain evidence="9">Yugu1</strain>
    </source>
</reference>
<keyword evidence="2 6" id="KW-0349">Heme</keyword>
<keyword evidence="5 6" id="KW-0408">Iron</keyword>
<reference evidence="9" key="1">
    <citation type="journal article" date="2012" name="Nat. Biotechnol.">
        <title>Reference genome sequence of the model plant Setaria.</title>
        <authorList>
            <person name="Bennetzen J.L."/>
            <person name="Schmutz J."/>
            <person name="Wang H."/>
            <person name="Percifield R."/>
            <person name="Hawkins J."/>
            <person name="Pontaroli A.C."/>
            <person name="Estep M."/>
            <person name="Feng L."/>
            <person name="Vaughn J.N."/>
            <person name="Grimwood J."/>
            <person name="Jenkins J."/>
            <person name="Barry K."/>
            <person name="Lindquist E."/>
            <person name="Hellsten U."/>
            <person name="Deshpande S."/>
            <person name="Wang X."/>
            <person name="Wu X."/>
            <person name="Mitros T."/>
            <person name="Triplett J."/>
            <person name="Yang X."/>
            <person name="Ye C.Y."/>
            <person name="Mauro-Herrera M."/>
            <person name="Wang L."/>
            <person name="Li P."/>
            <person name="Sharma M."/>
            <person name="Sharma R."/>
            <person name="Ronald P.C."/>
            <person name="Panaud O."/>
            <person name="Kellogg E.A."/>
            <person name="Brutnell T.P."/>
            <person name="Doust A.N."/>
            <person name="Tuskan G.A."/>
            <person name="Rokhsar D."/>
            <person name="Devos K.M."/>
        </authorList>
    </citation>
    <scope>NUCLEOTIDE SEQUENCE [LARGE SCALE GENOMIC DNA]</scope>
    <source>
        <strain evidence="9">Yugu1</strain>
    </source>
</reference>
<dbReference type="Gene3D" id="1.10.630.10">
    <property type="entry name" value="Cytochrome P450"/>
    <property type="match status" value="1"/>
</dbReference>
<dbReference type="GO" id="GO:0016705">
    <property type="term" value="F:oxidoreductase activity, acting on paired donors, with incorporation or reduction of molecular oxygen"/>
    <property type="evidence" value="ECO:0007669"/>
    <property type="project" value="InterPro"/>
</dbReference>
<dbReference type="InterPro" id="IPR017972">
    <property type="entry name" value="Cyt_P450_CS"/>
</dbReference>
<accession>A0A368SKQ8</accession>
<evidence type="ECO:0000256" key="3">
    <source>
        <dbReference type="ARBA" id="ARBA00022723"/>
    </source>
</evidence>
<proteinExistence type="inferred from homology"/>
<evidence type="ECO:0000256" key="5">
    <source>
        <dbReference type="ARBA" id="ARBA00023004"/>
    </source>
</evidence>
<comment type="similarity">
    <text evidence="1 7">Belongs to the cytochrome P450 family.</text>
</comment>
<organism evidence="9">
    <name type="scientific">Setaria italica</name>
    <name type="common">Foxtail millet</name>
    <name type="synonym">Panicum italicum</name>
    <dbReference type="NCBI Taxonomy" id="4555"/>
    <lineage>
        <taxon>Eukaryota</taxon>
        <taxon>Viridiplantae</taxon>
        <taxon>Streptophyta</taxon>
        <taxon>Embryophyta</taxon>
        <taxon>Tracheophyta</taxon>
        <taxon>Spermatophyta</taxon>
        <taxon>Magnoliopsida</taxon>
        <taxon>Liliopsida</taxon>
        <taxon>Poales</taxon>
        <taxon>Poaceae</taxon>
        <taxon>PACMAD clade</taxon>
        <taxon>Panicoideae</taxon>
        <taxon>Panicodae</taxon>
        <taxon>Paniceae</taxon>
        <taxon>Cenchrinae</taxon>
        <taxon>Setaria</taxon>
    </lineage>
</organism>
<evidence type="ECO:0000256" key="6">
    <source>
        <dbReference type="PIRSR" id="PIRSR602401-1"/>
    </source>
</evidence>
<dbReference type="InterPro" id="IPR002401">
    <property type="entry name" value="Cyt_P450_E_grp-I"/>
</dbReference>
<dbReference type="KEGG" id="sita:101761087"/>
<dbReference type="InterPro" id="IPR036396">
    <property type="entry name" value="Cyt_P450_sf"/>
</dbReference>
<evidence type="ECO:0000313" key="9">
    <source>
        <dbReference type="EMBL" id="RCV42934.1"/>
    </source>
</evidence>
<dbReference type="InterPro" id="IPR001128">
    <property type="entry name" value="Cyt_P450"/>
</dbReference>
<keyword evidence="7" id="KW-0503">Monooxygenase</keyword>
<keyword evidence="8" id="KW-0812">Transmembrane</keyword>
<feature type="transmembrane region" description="Helical" evidence="8">
    <location>
        <begin position="6"/>
        <end position="25"/>
    </location>
</feature>
<evidence type="ECO:0000256" key="8">
    <source>
        <dbReference type="SAM" id="Phobius"/>
    </source>
</evidence>
<keyword evidence="3 6" id="KW-0479">Metal-binding</keyword>
<dbReference type="AlphaFoldDB" id="A0A368SKQ8"/>
<evidence type="ECO:0000256" key="4">
    <source>
        <dbReference type="ARBA" id="ARBA00023002"/>
    </source>
</evidence>
<protein>
    <recommendedName>
        <fullName evidence="10">Tyrosine N-monooxygenase</fullName>
    </recommendedName>
</protein>
<comment type="cofactor">
    <cofactor evidence="6">
        <name>heme</name>
        <dbReference type="ChEBI" id="CHEBI:30413"/>
    </cofactor>
</comment>
<dbReference type="PRINTS" id="PR00463">
    <property type="entry name" value="EP450I"/>
</dbReference>
<dbReference type="GO" id="GO:0020037">
    <property type="term" value="F:heme binding"/>
    <property type="evidence" value="ECO:0007669"/>
    <property type="project" value="InterPro"/>
</dbReference>
<evidence type="ECO:0000256" key="7">
    <source>
        <dbReference type="RuleBase" id="RU000461"/>
    </source>
</evidence>
<dbReference type="EMBL" id="CM003536">
    <property type="protein sequence ID" value="RCV42934.1"/>
    <property type="molecule type" value="Genomic_DNA"/>
</dbReference>
<keyword evidence="8" id="KW-0472">Membrane</keyword>
<evidence type="ECO:0008006" key="10">
    <source>
        <dbReference type="Google" id="ProtNLM"/>
    </source>
</evidence>
<dbReference type="GO" id="GO:0005506">
    <property type="term" value="F:iron ion binding"/>
    <property type="evidence" value="ECO:0007669"/>
    <property type="project" value="InterPro"/>
</dbReference>
<dbReference type="PANTHER" id="PTHR47944">
    <property type="entry name" value="CYTOCHROME P450 98A9"/>
    <property type="match status" value="1"/>
</dbReference>
<dbReference type="PROSITE" id="PS00086">
    <property type="entry name" value="CYTOCHROME_P450"/>
    <property type="match status" value="1"/>
</dbReference>
<keyword evidence="4 7" id="KW-0560">Oxidoreductase</keyword>
<dbReference type="PANTHER" id="PTHR47944:SF4">
    <property type="entry name" value="OS09G0441700 PROTEIN"/>
    <property type="match status" value="1"/>
</dbReference>
<sequence length="530" mass="59140">MSSPDTPFAVLVATATVVLVLFQFHRRSAASKRPRLPPGPATLPLIGNMHQLIWNKPSVSRWINGLLSRMGTDILCLRLGSVHVVAVACPEMAREVLRVKEAAFMSRPSTFVSSAFSYGYKSASLTTFEQQWRKMRRIVTSEILSPALDRRLHAQRVDEADHLIRYVSDQIKMTQDNTINIRHVGQHFCGNLVRRLVFGKRYFGEAEPAMAVAGPGDDEVEHVDALFTLVNYVYGFCVSDYFPALVGLDLDGHEKVAKGVVSTFDRLHDPIIEERMREWADRREAVEKREAADFLDVLVSLEDAAGHPLLTFEEIKAQIVEIMFATVDSPSNAAEWALAEMLNKPDVMQKAIDELDAVVGRERLVQESDICKLNYLKSCIREAFRIHPFHAFTAPRVAMEDTTIGGYTVPKGSHVILSRIGLGHKPTVWPEPLEFRPERHLLVGDGMVGLGEPDLRFVSFSTGRRGCPAVPLGTSVTMMLFARLLHGFTWTKPPGVDEIALQESRTSLSLAEPLLLQAEPRLAAHVYLAN</sequence>
<gene>
    <name evidence="9" type="ORF">SETIT_9G255400v2</name>
</gene>